<keyword evidence="2" id="KW-0732">Signal</keyword>
<feature type="region of interest" description="Disordered" evidence="1">
    <location>
        <begin position="50"/>
        <end position="152"/>
    </location>
</feature>
<feature type="compositionally biased region" description="Basic residues" evidence="1">
    <location>
        <begin position="106"/>
        <end position="115"/>
    </location>
</feature>
<protein>
    <submittedName>
        <fullName evidence="3">Uncharacterized protein</fullName>
    </submittedName>
</protein>
<gene>
    <name evidence="3" type="ORF">Dsin_005255</name>
</gene>
<comment type="caution">
    <text evidence="3">The sequence shown here is derived from an EMBL/GenBank/DDBJ whole genome shotgun (WGS) entry which is preliminary data.</text>
</comment>
<evidence type="ECO:0000256" key="2">
    <source>
        <dbReference type="SAM" id="SignalP"/>
    </source>
</evidence>
<dbReference type="Proteomes" id="UP001281410">
    <property type="component" value="Unassembled WGS sequence"/>
</dbReference>
<proteinExistence type="predicted"/>
<feature type="compositionally biased region" description="Basic and acidic residues" evidence="1">
    <location>
        <begin position="116"/>
        <end position="129"/>
    </location>
</feature>
<accession>A0AAE0AWY1</accession>
<sequence length="152" mass="17557">MVIGELFLVTFLQVLFERLMSPDLLQFALREGLHQTQIKQQSPQINIYQKQINQPNHKVPSPWSGTQSNQETIRTQTQSNPETTHTKTQSNPTTHTVNRTQPALIRSKKKKKRKERERERERERRRETGLVHAGEFVSSSSSSACSGRCRTC</sequence>
<feature type="signal peptide" evidence="2">
    <location>
        <begin position="1"/>
        <end position="16"/>
    </location>
</feature>
<feature type="chain" id="PRO_5042074076" evidence="2">
    <location>
        <begin position="17"/>
        <end position="152"/>
    </location>
</feature>
<feature type="compositionally biased region" description="Polar residues" evidence="1">
    <location>
        <begin position="63"/>
        <end position="101"/>
    </location>
</feature>
<evidence type="ECO:0000256" key="1">
    <source>
        <dbReference type="SAM" id="MobiDB-lite"/>
    </source>
</evidence>
<dbReference type="EMBL" id="JANJYJ010000002">
    <property type="protein sequence ID" value="KAK3225393.1"/>
    <property type="molecule type" value="Genomic_DNA"/>
</dbReference>
<dbReference type="AlphaFoldDB" id="A0AAE0AWY1"/>
<reference evidence="3" key="1">
    <citation type="journal article" date="2023" name="Plant J.">
        <title>Genome sequences and population genomics provide insights into the demographic history, inbreeding, and mutation load of two 'living fossil' tree species of Dipteronia.</title>
        <authorList>
            <person name="Feng Y."/>
            <person name="Comes H.P."/>
            <person name="Chen J."/>
            <person name="Zhu S."/>
            <person name="Lu R."/>
            <person name="Zhang X."/>
            <person name="Li P."/>
            <person name="Qiu J."/>
            <person name="Olsen K.M."/>
            <person name="Qiu Y."/>
        </authorList>
    </citation>
    <scope>NUCLEOTIDE SEQUENCE</scope>
    <source>
        <strain evidence="3">NBL</strain>
    </source>
</reference>
<organism evidence="3 4">
    <name type="scientific">Dipteronia sinensis</name>
    <dbReference type="NCBI Taxonomy" id="43782"/>
    <lineage>
        <taxon>Eukaryota</taxon>
        <taxon>Viridiplantae</taxon>
        <taxon>Streptophyta</taxon>
        <taxon>Embryophyta</taxon>
        <taxon>Tracheophyta</taxon>
        <taxon>Spermatophyta</taxon>
        <taxon>Magnoliopsida</taxon>
        <taxon>eudicotyledons</taxon>
        <taxon>Gunneridae</taxon>
        <taxon>Pentapetalae</taxon>
        <taxon>rosids</taxon>
        <taxon>malvids</taxon>
        <taxon>Sapindales</taxon>
        <taxon>Sapindaceae</taxon>
        <taxon>Hippocastanoideae</taxon>
        <taxon>Acereae</taxon>
        <taxon>Dipteronia</taxon>
    </lineage>
</organism>
<evidence type="ECO:0000313" key="3">
    <source>
        <dbReference type="EMBL" id="KAK3225393.1"/>
    </source>
</evidence>
<name>A0AAE0AWY1_9ROSI</name>
<evidence type="ECO:0000313" key="4">
    <source>
        <dbReference type="Proteomes" id="UP001281410"/>
    </source>
</evidence>
<keyword evidence="4" id="KW-1185">Reference proteome</keyword>